<evidence type="ECO:0008006" key="3">
    <source>
        <dbReference type="Google" id="ProtNLM"/>
    </source>
</evidence>
<name>L8JKB5_9BACT</name>
<proteinExistence type="predicted"/>
<dbReference type="PATRIC" id="fig|1237149.3.peg.5262"/>
<dbReference type="Gene3D" id="3.40.50.150">
    <property type="entry name" value="Vaccinia Virus protein VP39"/>
    <property type="match status" value="1"/>
</dbReference>
<dbReference type="InterPro" id="IPR029063">
    <property type="entry name" value="SAM-dependent_MTases_sf"/>
</dbReference>
<dbReference type="OrthoDB" id="5464618at2"/>
<dbReference type="Pfam" id="PF13578">
    <property type="entry name" value="Methyltransf_24"/>
    <property type="match status" value="1"/>
</dbReference>
<dbReference type="CDD" id="cd02440">
    <property type="entry name" value="AdoMet_MTases"/>
    <property type="match status" value="1"/>
</dbReference>
<comment type="caution">
    <text evidence="1">The sequence shown here is derived from an EMBL/GenBank/DDBJ whole genome shotgun (WGS) entry which is preliminary data.</text>
</comment>
<accession>L8JKB5</accession>
<sequence>MSKLHQISSYIEYWLNAVDQHSLHAPFVYELYTKVVKNSEDATTYRHIEALREKFVHSSKNIQLEDFGAGSAVTKNNIRQISNIATYGVTQPRYAQLIHRISCFLEVKHAVELGTALGINTLYMASKRDAQVHTFEGSSQLCGIAREVFAGEGMTNIHLIEGNIDDTLPEFIMRSPAIDLAFIDANHRFIPTINYFELLIKKAHKASCFIFDDIHWSKEMEKAWKHIIQHYSVTLSLDLYQLGLVFFNPELRKQHYVLQF</sequence>
<evidence type="ECO:0000313" key="2">
    <source>
        <dbReference type="Proteomes" id="UP000011135"/>
    </source>
</evidence>
<reference evidence="1 2" key="1">
    <citation type="submission" date="2012-12" db="EMBL/GenBank/DDBJ databases">
        <title>Genome assembly of Fulvivirga imtechensis AK7.</title>
        <authorList>
            <person name="Nupur N."/>
            <person name="Khatri I."/>
            <person name="Kumar R."/>
            <person name="Subramanian S."/>
            <person name="Pinnaka A."/>
        </authorList>
    </citation>
    <scope>NUCLEOTIDE SEQUENCE [LARGE SCALE GENOMIC DNA]</scope>
    <source>
        <strain evidence="1 2">AK7</strain>
    </source>
</reference>
<evidence type="ECO:0000313" key="1">
    <source>
        <dbReference type="EMBL" id="ELR68683.1"/>
    </source>
</evidence>
<dbReference type="SUPFAM" id="SSF53335">
    <property type="entry name" value="S-adenosyl-L-methionine-dependent methyltransferases"/>
    <property type="match status" value="1"/>
</dbReference>
<dbReference type="Proteomes" id="UP000011135">
    <property type="component" value="Unassembled WGS sequence"/>
</dbReference>
<gene>
    <name evidence="1" type="ORF">C900_05946</name>
</gene>
<dbReference type="eggNOG" id="COG4122">
    <property type="taxonomic scope" value="Bacteria"/>
</dbReference>
<dbReference type="STRING" id="1237149.C900_05946"/>
<organism evidence="1 2">
    <name type="scientific">Fulvivirga imtechensis AK7</name>
    <dbReference type="NCBI Taxonomy" id="1237149"/>
    <lineage>
        <taxon>Bacteria</taxon>
        <taxon>Pseudomonadati</taxon>
        <taxon>Bacteroidota</taxon>
        <taxon>Cytophagia</taxon>
        <taxon>Cytophagales</taxon>
        <taxon>Fulvivirgaceae</taxon>
        <taxon>Fulvivirga</taxon>
    </lineage>
</organism>
<dbReference type="AlphaFoldDB" id="L8JKB5"/>
<dbReference type="RefSeq" id="WP_009583035.1">
    <property type="nucleotide sequence ID" value="NZ_AMZN01000098.1"/>
</dbReference>
<dbReference type="EMBL" id="AMZN01000098">
    <property type="protein sequence ID" value="ELR68683.1"/>
    <property type="molecule type" value="Genomic_DNA"/>
</dbReference>
<keyword evidence="2" id="KW-1185">Reference proteome</keyword>
<protein>
    <recommendedName>
        <fullName evidence="3">SAM-dependent methyltransferase</fullName>
    </recommendedName>
</protein>